<evidence type="ECO:0000313" key="10">
    <source>
        <dbReference type="Proteomes" id="UP000663879"/>
    </source>
</evidence>
<dbReference type="OrthoDB" id="341482at2759"/>
<protein>
    <recommendedName>
        <fullName evidence="11">Nuclear pore complex protein Nup88</fullName>
    </recommendedName>
</protein>
<evidence type="ECO:0000256" key="4">
    <source>
        <dbReference type="ARBA" id="ARBA00022927"/>
    </source>
</evidence>
<evidence type="ECO:0000256" key="8">
    <source>
        <dbReference type="SAM" id="Coils"/>
    </source>
</evidence>
<dbReference type="GO" id="GO:0006406">
    <property type="term" value="P:mRNA export from nucleus"/>
    <property type="evidence" value="ECO:0007669"/>
    <property type="project" value="TreeGrafter"/>
</dbReference>
<reference evidence="9" key="1">
    <citation type="submission" date="2021-02" db="EMBL/GenBank/DDBJ databases">
        <authorList>
            <person name="Nowell W R."/>
        </authorList>
    </citation>
    <scope>NUCLEOTIDE SEQUENCE</scope>
    <source>
        <strain evidence="9">Ploen Becks lab</strain>
    </source>
</reference>
<keyword evidence="8" id="KW-0175">Coiled coil</keyword>
<name>A0A813M8C5_9BILA</name>
<comment type="subcellular location">
    <subcellularLocation>
        <location evidence="1">Nucleus</location>
        <location evidence="1">Nuclear pore complex</location>
    </subcellularLocation>
</comment>
<keyword evidence="10" id="KW-1185">Reference proteome</keyword>
<dbReference type="InterPro" id="IPR037700">
    <property type="entry name" value="NUP88/NUP82"/>
</dbReference>
<organism evidence="9 10">
    <name type="scientific">Brachionus calyciflorus</name>
    <dbReference type="NCBI Taxonomy" id="104777"/>
    <lineage>
        <taxon>Eukaryota</taxon>
        <taxon>Metazoa</taxon>
        <taxon>Spiralia</taxon>
        <taxon>Gnathifera</taxon>
        <taxon>Rotifera</taxon>
        <taxon>Eurotatoria</taxon>
        <taxon>Monogononta</taxon>
        <taxon>Pseudotrocha</taxon>
        <taxon>Ploima</taxon>
        <taxon>Brachionidae</taxon>
        <taxon>Brachionus</taxon>
    </lineage>
</organism>
<keyword evidence="2" id="KW-0813">Transport</keyword>
<dbReference type="SUPFAM" id="SSF50978">
    <property type="entry name" value="WD40 repeat-like"/>
    <property type="match status" value="1"/>
</dbReference>
<feature type="coiled-coil region" evidence="8">
    <location>
        <begin position="635"/>
        <end position="662"/>
    </location>
</feature>
<dbReference type="GO" id="GO:0006606">
    <property type="term" value="P:protein import into nucleus"/>
    <property type="evidence" value="ECO:0007669"/>
    <property type="project" value="TreeGrafter"/>
</dbReference>
<evidence type="ECO:0008006" key="11">
    <source>
        <dbReference type="Google" id="ProtNLM"/>
    </source>
</evidence>
<evidence type="ECO:0000256" key="7">
    <source>
        <dbReference type="ARBA" id="ARBA00023242"/>
    </source>
</evidence>
<comment type="caution">
    <text evidence="9">The sequence shown here is derived from an EMBL/GenBank/DDBJ whole genome shotgun (WGS) entry which is preliminary data.</text>
</comment>
<keyword evidence="4" id="KW-0653">Protein transport</keyword>
<dbReference type="GO" id="GO:0000056">
    <property type="term" value="P:ribosomal small subunit export from nucleus"/>
    <property type="evidence" value="ECO:0007669"/>
    <property type="project" value="InterPro"/>
</dbReference>
<feature type="coiled-coil region" evidence="8">
    <location>
        <begin position="503"/>
        <end position="572"/>
    </location>
</feature>
<evidence type="ECO:0000256" key="3">
    <source>
        <dbReference type="ARBA" id="ARBA00022816"/>
    </source>
</evidence>
<sequence>MDYSTTVKKSLEENSLLEVLNAFDLEKENILSLKQSNPNIVCSNNSFLFIYLEQSACFLALSLNHLCKTQNLNQYSKSFQCLNINSTPIGQFKKLLINQAGTYILLVYDKSVTCVELPSKWGKYDQFDGGKQNLMCKTIKFAFHKNVGINDAIWHTKKDDDCIVCFTSDQNLKLFKVSVPNSPVKEFHFSNQNFDNLTSNKNHGFTSLDMGDKFEYNDMFAYPIYVLNGDSQIECLIDYESRNFDYIGPLSIRPYLEENEKGSIISFICLSGQPNCLVTLSADGILNHCVLLTNTKDFELTEILNEDDDLNENVILYVYETLNAFESSSEILKLAKDPSNSARYFVCHSNGLHSVYLQWLENLRFLFETENLNEFSETNMSEVNYLISTNPFHKSDSANELIGLTIIYDFGKTSRTLVCLDNQAKVICLNIEIPNQNNNLNIQYGTKESVSEQQDMFSNYIASLLKRETNMPVLMAKLENDLADMELLTSSNNIVNLIRNEYIEKQKKVVLEFQKRCKLLKQQEKIQSDTIKDINTKLDSLKTNKENLSLTYKKILNKQTNLEERLENVFNRIFQKQCFPLNENEAKIFKELKAIRNNLREVDEQVTHQKKLFSQKDQGKSVDQDQCMHYDQEEMAQIKNLLRNESEKIKDLIQKVEIVKSTINK</sequence>
<evidence type="ECO:0000313" key="9">
    <source>
        <dbReference type="EMBL" id="CAF0715754.1"/>
    </source>
</evidence>
<evidence type="ECO:0000256" key="1">
    <source>
        <dbReference type="ARBA" id="ARBA00004567"/>
    </source>
</evidence>
<keyword evidence="6" id="KW-0906">Nuclear pore complex</keyword>
<keyword evidence="5" id="KW-0811">Translocation</keyword>
<accession>A0A813M8C5</accession>
<evidence type="ECO:0000256" key="2">
    <source>
        <dbReference type="ARBA" id="ARBA00022448"/>
    </source>
</evidence>
<evidence type="ECO:0000256" key="6">
    <source>
        <dbReference type="ARBA" id="ARBA00023132"/>
    </source>
</evidence>
<dbReference type="GO" id="GO:0005643">
    <property type="term" value="C:nuclear pore"/>
    <property type="evidence" value="ECO:0007669"/>
    <property type="project" value="UniProtKB-SubCell"/>
</dbReference>
<dbReference type="Proteomes" id="UP000663879">
    <property type="component" value="Unassembled WGS sequence"/>
</dbReference>
<dbReference type="PANTHER" id="PTHR13257">
    <property type="entry name" value="NUCLEOPORIN NUP84-RELATED"/>
    <property type="match status" value="1"/>
</dbReference>
<keyword evidence="3" id="KW-0509">mRNA transport</keyword>
<keyword evidence="7" id="KW-0539">Nucleus</keyword>
<dbReference type="EMBL" id="CAJNOC010000109">
    <property type="protein sequence ID" value="CAF0715754.1"/>
    <property type="molecule type" value="Genomic_DNA"/>
</dbReference>
<dbReference type="AlphaFoldDB" id="A0A813M8C5"/>
<dbReference type="Pfam" id="PF10168">
    <property type="entry name" value="Nup88"/>
    <property type="match status" value="1"/>
</dbReference>
<proteinExistence type="predicted"/>
<dbReference type="PANTHER" id="PTHR13257:SF0">
    <property type="entry name" value="NUCLEAR PORE COMPLEX PROTEIN NUP88"/>
    <property type="match status" value="1"/>
</dbReference>
<gene>
    <name evidence="9" type="ORF">OXX778_LOCUS1620</name>
</gene>
<dbReference type="GO" id="GO:0000055">
    <property type="term" value="P:ribosomal large subunit export from nucleus"/>
    <property type="evidence" value="ECO:0007669"/>
    <property type="project" value="InterPro"/>
</dbReference>
<dbReference type="InterPro" id="IPR019321">
    <property type="entry name" value="Nucleoporin_Nup88"/>
</dbReference>
<dbReference type="GO" id="GO:0017056">
    <property type="term" value="F:structural constituent of nuclear pore"/>
    <property type="evidence" value="ECO:0007669"/>
    <property type="project" value="InterPro"/>
</dbReference>
<dbReference type="InterPro" id="IPR036322">
    <property type="entry name" value="WD40_repeat_dom_sf"/>
</dbReference>
<evidence type="ECO:0000256" key="5">
    <source>
        <dbReference type="ARBA" id="ARBA00023010"/>
    </source>
</evidence>